<name>A0A086J5F1_NEMA1</name>
<dbReference type="RefSeq" id="XP_052905924.1">
    <property type="nucleotide sequence ID" value="XM_053048099.1"/>
</dbReference>
<dbReference type="Proteomes" id="UP000054524">
    <property type="component" value="Unassembled WGS sequence"/>
</dbReference>
<dbReference type="HOGENOM" id="CLU_588046_0_0_1"/>
<comment type="caution">
    <text evidence="1">The sequence shown here is derived from an EMBL/GenBank/DDBJ whole genome shotgun (WGS) entry which is preliminary data.</text>
</comment>
<reference evidence="1 2" key="1">
    <citation type="journal article" date="2014" name="Genome Announc.">
        <title>Genome Sequence of the Microsporidian Species Nematocida sp1 Strain ERTm6 (ATCC PRA-372).</title>
        <authorList>
            <person name="Bakowski M.A."/>
            <person name="Priest M."/>
            <person name="Young S."/>
            <person name="Cuomo C.A."/>
            <person name="Troemel E.R."/>
        </authorList>
    </citation>
    <scope>NUCLEOTIDE SEQUENCE [LARGE SCALE GENOMIC DNA]</scope>
    <source>
        <strain evidence="1 2">ERTm6</strain>
    </source>
</reference>
<accession>A0A086J5F1</accession>
<proteinExistence type="predicted"/>
<keyword evidence="2" id="KW-1185">Reference proteome</keyword>
<evidence type="ECO:0000313" key="1">
    <source>
        <dbReference type="EMBL" id="KFG27369.1"/>
    </source>
</evidence>
<dbReference type="GeneID" id="77675420"/>
<sequence>MTADGLVLHKDWVSLCNRLLKNPKTHLKEISRMLGRSQKFMAAISGSGESPAYASYADTLRETVERILSVLISNCTDADSHPGIFYIISSYKNAFVCDFTPIIQIFLVESSSFYILRIIERICSHPEIIEKLEETEVQILMKLGAYTTDPEYSTGEFAVRGIFSLYKRKKGRHLFLSVLSKSFQIRYLDLFVSKIFPEIIASEDSRFVISMIEILSKIKEIPILLISQNAKRETLLAFPSVLQERIWSRLESEKLPQEYIAGISLAAKVPELFNINRLIRLLVNHKDENILYSQGDALIHCLNTLNISNYHITEEDNRIIAEEPEEPEDNSNKRIISIDKHLLTEFLKRLLFHSDGTRIEYCRILFTVKIPSQKESILTLLRNKNIRVKWNALRTLTVYTLTDPEITKIITLLTTSQNEKIKMWCLKILEVNKRKINPNLFQMKESQYKSEMEEILKRINN</sequence>
<dbReference type="EMBL" id="AKIJ01000001">
    <property type="protein sequence ID" value="KFG27369.1"/>
    <property type="molecule type" value="Genomic_DNA"/>
</dbReference>
<organism evidence="1 2">
    <name type="scientific">Nematocida ausubeli (strain ATCC PRA-371 / ERTm2)</name>
    <name type="common">Nematode killer fungus</name>
    <dbReference type="NCBI Taxonomy" id="1913371"/>
    <lineage>
        <taxon>Eukaryota</taxon>
        <taxon>Fungi</taxon>
        <taxon>Fungi incertae sedis</taxon>
        <taxon>Microsporidia</taxon>
        <taxon>Nematocida</taxon>
    </lineage>
</organism>
<dbReference type="AlphaFoldDB" id="A0A086J5F1"/>
<dbReference type="InterPro" id="IPR016024">
    <property type="entry name" value="ARM-type_fold"/>
</dbReference>
<protein>
    <submittedName>
        <fullName evidence="1">Uncharacterized protein</fullName>
    </submittedName>
</protein>
<dbReference type="SUPFAM" id="SSF48371">
    <property type="entry name" value="ARM repeat"/>
    <property type="match status" value="1"/>
</dbReference>
<dbReference type="OrthoDB" id="2195971at2759"/>
<gene>
    <name evidence="1" type="ORF">NESG_00447</name>
</gene>
<evidence type="ECO:0000313" key="2">
    <source>
        <dbReference type="Proteomes" id="UP000054524"/>
    </source>
</evidence>